<dbReference type="CDD" id="cd03134">
    <property type="entry name" value="GATase1_PfpI_like"/>
    <property type="match status" value="1"/>
</dbReference>
<organism evidence="3 4">
    <name type="scientific">Cohnella thailandensis</name>
    <dbReference type="NCBI Taxonomy" id="557557"/>
    <lineage>
        <taxon>Bacteria</taxon>
        <taxon>Bacillati</taxon>
        <taxon>Bacillota</taxon>
        <taxon>Bacilli</taxon>
        <taxon>Bacillales</taxon>
        <taxon>Paenibacillaceae</taxon>
        <taxon>Cohnella</taxon>
    </lineage>
</organism>
<sequence length="177" mass="18614">MKQSAKKVAFLLAEGYEDSEMKNPYDAMIENGTDAVIIGLKAGEELKGKKGTISYTTHLAASEANAADYEAVIIPGGSSPEKLRGDKAVQDFVKQANSRGIPIAAICHGPQVLASAGLLQGKTLTGYSGIQGEIEQAGGKFVDKEVVVDGNLITSRGPKDEPAFIQETIDKIGVTAY</sequence>
<dbReference type="Gene3D" id="3.40.50.880">
    <property type="match status" value="1"/>
</dbReference>
<dbReference type="InterPro" id="IPR002818">
    <property type="entry name" value="DJ-1/PfpI"/>
</dbReference>
<evidence type="ECO:0000256" key="1">
    <source>
        <dbReference type="ARBA" id="ARBA00008542"/>
    </source>
</evidence>
<dbReference type="SUPFAM" id="SSF52317">
    <property type="entry name" value="Class I glutamine amidotransferase-like"/>
    <property type="match status" value="1"/>
</dbReference>
<keyword evidence="4" id="KW-1185">Reference proteome</keyword>
<keyword evidence="3" id="KW-0808">Transferase</keyword>
<comment type="similarity">
    <text evidence="1">Belongs to the peptidase C56 family.</text>
</comment>
<evidence type="ECO:0000313" key="4">
    <source>
        <dbReference type="Proteomes" id="UP000535838"/>
    </source>
</evidence>
<name>A0A841SYU9_9BACL</name>
<keyword evidence="3" id="KW-0315">Glutamine amidotransferase</keyword>
<dbReference type="GO" id="GO:0016740">
    <property type="term" value="F:transferase activity"/>
    <property type="evidence" value="ECO:0007669"/>
    <property type="project" value="UniProtKB-KW"/>
</dbReference>
<dbReference type="EMBL" id="JACJVQ010000021">
    <property type="protein sequence ID" value="MBB6637383.1"/>
    <property type="molecule type" value="Genomic_DNA"/>
</dbReference>
<dbReference type="Pfam" id="PF01965">
    <property type="entry name" value="DJ-1_PfpI"/>
    <property type="match status" value="1"/>
</dbReference>
<dbReference type="NCBIfam" id="TIGR01382">
    <property type="entry name" value="PfpI"/>
    <property type="match status" value="1"/>
</dbReference>
<feature type="domain" description="DJ-1/PfpI" evidence="2">
    <location>
        <begin position="6"/>
        <end position="170"/>
    </location>
</feature>
<dbReference type="InterPro" id="IPR006286">
    <property type="entry name" value="C56_PfpI-like"/>
</dbReference>
<evidence type="ECO:0000259" key="2">
    <source>
        <dbReference type="Pfam" id="PF01965"/>
    </source>
</evidence>
<comment type="caution">
    <text evidence="3">The sequence shown here is derived from an EMBL/GenBank/DDBJ whole genome shotgun (WGS) entry which is preliminary data.</text>
</comment>
<accession>A0A841SYU9</accession>
<dbReference type="PROSITE" id="PS51276">
    <property type="entry name" value="PEPTIDASE_C56_PFPI"/>
    <property type="match status" value="1"/>
</dbReference>
<dbReference type="InterPro" id="IPR029062">
    <property type="entry name" value="Class_I_gatase-like"/>
</dbReference>
<dbReference type="PANTHER" id="PTHR42733:SF2">
    <property type="entry name" value="DJ-1_THIJ_PFPI FAMILY PROTEIN"/>
    <property type="match status" value="1"/>
</dbReference>
<proteinExistence type="inferred from homology"/>
<dbReference type="Proteomes" id="UP000535838">
    <property type="component" value="Unassembled WGS sequence"/>
</dbReference>
<dbReference type="RefSeq" id="WP_185122586.1">
    <property type="nucleotide sequence ID" value="NZ_JACJVQ010000021.1"/>
</dbReference>
<dbReference type="PANTHER" id="PTHR42733">
    <property type="entry name" value="DJ-1 PROTEIN"/>
    <property type="match status" value="1"/>
</dbReference>
<reference evidence="3 4" key="1">
    <citation type="submission" date="2020-08" db="EMBL/GenBank/DDBJ databases">
        <title>Cohnella phylogeny.</title>
        <authorList>
            <person name="Dunlap C."/>
        </authorList>
    </citation>
    <scope>NUCLEOTIDE SEQUENCE [LARGE SCALE GENOMIC DNA]</scope>
    <source>
        <strain evidence="3 4">DSM 25241</strain>
    </source>
</reference>
<gene>
    <name evidence="3" type="ORF">H7B67_24910</name>
</gene>
<protein>
    <submittedName>
        <fullName evidence="3">Type 1 glutamine amidotransferase</fullName>
    </submittedName>
</protein>
<dbReference type="AlphaFoldDB" id="A0A841SYU9"/>
<evidence type="ECO:0000313" key="3">
    <source>
        <dbReference type="EMBL" id="MBB6637383.1"/>
    </source>
</evidence>